<feature type="transmembrane region" description="Helical" evidence="5">
    <location>
        <begin position="43"/>
        <end position="69"/>
    </location>
</feature>
<dbReference type="AlphaFoldDB" id="A0A7S0GMA4"/>
<dbReference type="InterPro" id="IPR059112">
    <property type="entry name" value="CysZ/EI24"/>
</dbReference>
<sequence>MISFAQAIVRAWLAGIVDSIRFHNVLVFMVSSSVIRQNTFMCVALNLVIFIGSYYMLGYLILPLLRIILTFDPLPSEVADEGENAPEGLDSAILIEKSFFWLYMILWLYPIYAISNILSMIWYQSIVDAAYLLVRAPKASRRPGQMDYLSEKIYNIYLTIGLLLQMNLTYYIPFIGSGMYFFHICWIYSLYSFEYKWEKEGRRLASRLKFFEERWSYFLGFGFPLAALTVWFPGLVAYGLYAFTAPAFIMLAITAVPMEHSIKDEGSQHQASAGISLPIYTLPRIFADYASWCCCGGSASSKPR</sequence>
<dbReference type="EMBL" id="HBEM01000588">
    <property type="protein sequence ID" value="CAD8428801.1"/>
    <property type="molecule type" value="Transcribed_RNA"/>
</dbReference>
<dbReference type="GO" id="GO:0005783">
    <property type="term" value="C:endoplasmic reticulum"/>
    <property type="evidence" value="ECO:0007669"/>
    <property type="project" value="TreeGrafter"/>
</dbReference>
<evidence type="ECO:0000256" key="2">
    <source>
        <dbReference type="ARBA" id="ARBA00022692"/>
    </source>
</evidence>
<evidence type="ECO:0000256" key="4">
    <source>
        <dbReference type="ARBA" id="ARBA00023136"/>
    </source>
</evidence>
<name>A0A7S0GMA4_9EUKA</name>
<keyword evidence="4 5" id="KW-0472">Membrane</keyword>
<dbReference type="PANTHER" id="PTHR21389:SF0">
    <property type="entry name" value="ETOPOSIDE-INDUCED PROTEIN 2.4 HOMOLOG"/>
    <property type="match status" value="1"/>
</dbReference>
<keyword evidence="2 5" id="KW-0812">Transmembrane</keyword>
<feature type="transmembrane region" description="Helical" evidence="5">
    <location>
        <begin position="178"/>
        <end position="195"/>
    </location>
</feature>
<proteinExistence type="predicted"/>
<evidence type="ECO:0000256" key="5">
    <source>
        <dbReference type="SAM" id="Phobius"/>
    </source>
</evidence>
<dbReference type="GO" id="GO:0016020">
    <property type="term" value="C:membrane"/>
    <property type="evidence" value="ECO:0007669"/>
    <property type="project" value="UniProtKB-SubCell"/>
</dbReference>
<reference evidence="6" key="1">
    <citation type="submission" date="2021-01" db="EMBL/GenBank/DDBJ databases">
        <authorList>
            <person name="Corre E."/>
            <person name="Pelletier E."/>
            <person name="Niang G."/>
            <person name="Scheremetjew M."/>
            <person name="Finn R."/>
            <person name="Kale V."/>
            <person name="Holt S."/>
            <person name="Cochrane G."/>
            <person name="Meng A."/>
            <person name="Brown T."/>
            <person name="Cohen L."/>
        </authorList>
    </citation>
    <scope>NUCLEOTIDE SEQUENCE</scope>
    <source>
        <strain evidence="6">CCMP2058</strain>
    </source>
</reference>
<evidence type="ECO:0000256" key="3">
    <source>
        <dbReference type="ARBA" id="ARBA00022989"/>
    </source>
</evidence>
<protein>
    <submittedName>
        <fullName evidence="6">Uncharacterized protein</fullName>
    </submittedName>
</protein>
<dbReference type="Pfam" id="PF07264">
    <property type="entry name" value="EI24"/>
    <property type="match status" value="1"/>
</dbReference>
<comment type="subcellular location">
    <subcellularLocation>
        <location evidence="1">Membrane</location>
        <topology evidence="1">Multi-pass membrane protein</topology>
    </subcellularLocation>
</comment>
<evidence type="ECO:0000256" key="1">
    <source>
        <dbReference type="ARBA" id="ARBA00004141"/>
    </source>
</evidence>
<evidence type="ECO:0000313" key="6">
    <source>
        <dbReference type="EMBL" id="CAD8428801.1"/>
    </source>
</evidence>
<dbReference type="PANTHER" id="PTHR21389">
    <property type="entry name" value="P53 INDUCED PROTEIN"/>
    <property type="match status" value="1"/>
</dbReference>
<dbReference type="GO" id="GO:0016236">
    <property type="term" value="P:macroautophagy"/>
    <property type="evidence" value="ECO:0007669"/>
    <property type="project" value="TreeGrafter"/>
</dbReference>
<accession>A0A7S0GMA4</accession>
<organism evidence="6">
    <name type="scientific">Amorphochlora amoebiformis</name>
    <dbReference type="NCBI Taxonomy" id="1561963"/>
    <lineage>
        <taxon>Eukaryota</taxon>
        <taxon>Sar</taxon>
        <taxon>Rhizaria</taxon>
        <taxon>Cercozoa</taxon>
        <taxon>Chlorarachniophyceae</taxon>
        <taxon>Amorphochlora</taxon>
    </lineage>
</organism>
<feature type="transmembrane region" description="Helical" evidence="5">
    <location>
        <begin position="107"/>
        <end position="134"/>
    </location>
</feature>
<keyword evidence="3 5" id="KW-1133">Transmembrane helix</keyword>
<feature type="transmembrane region" description="Helical" evidence="5">
    <location>
        <begin position="215"/>
        <end position="232"/>
    </location>
</feature>
<gene>
    <name evidence="6" type="ORF">LAMO00422_LOCUS420</name>
</gene>